<organism evidence="1 2">
    <name type="scientific">Ajellomyces capsulatus (strain G186AR / H82 / ATCC MYA-2454 / RMSCC 2432)</name>
    <name type="common">Darling's disease fungus</name>
    <name type="synonym">Histoplasma capsulatum</name>
    <dbReference type="NCBI Taxonomy" id="447093"/>
    <lineage>
        <taxon>Eukaryota</taxon>
        <taxon>Fungi</taxon>
        <taxon>Dikarya</taxon>
        <taxon>Ascomycota</taxon>
        <taxon>Pezizomycotina</taxon>
        <taxon>Eurotiomycetes</taxon>
        <taxon>Eurotiomycetidae</taxon>
        <taxon>Onygenales</taxon>
        <taxon>Ajellomycetaceae</taxon>
        <taxon>Histoplasma</taxon>
    </lineage>
</organism>
<evidence type="ECO:0000313" key="2">
    <source>
        <dbReference type="Proteomes" id="UP000001631"/>
    </source>
</evidence>
<dbReference type="EMBL" id="GG663369">
    <property type="protein sequence ID" value="EEH06274.1"/>
    <property type="molecule type" value="Genomic_DNA"/>
</dbReference>
<protein>
    <submittedName>
        <fullName evidence="1">Uncharacterized protein</fullName>
    </submittedName>
</protein>
<dbReference type="GeneID" id="69038606"/>
<dbReference type="HOGENOM" id="CLU_1224459_0_0_1"/>
<dbReference type="InParanoid" id="C0NRG0"/>
<dbReference type="RefSeq" id="XP_045286755.1">
    <property type="nucleotide sequence ID" value="XM_045432639.1"/>
</dbReference>
<accession>C0NRG0</accession>
<gene>
    <name evidence="1" type="ORF">HCBG_05590</name>
</gene>
<sequence length="226" mass="25183">MAGIEEFLPKLGFPCRKLSSNKSNYSRKATGYRQACRENAITNAEIRRLHTVLGKGGYTHSPTQVQKREIDISSFTICKWPSVKFKLEIPRAELQRITTTLPLLRVRIIKSTPGAVARTGDRSLERNCPRAVGTELADKISTQLRANNSSFRLCSPPDHTPLDLGPSGYILFHPILPVLQATVQKRRWINKTKGMRNPDGVQFTATTFKVAAALFRPIILTVANSA</sequence>
<dbReference type="AlphaFoldDB" id="C0NRG0"/>
<evidence type="ECO:0000313" key="1">
    <source>
        <dbReference type="EMBL" id="EEH06274.1"/>
    </source>
</evidence>
<reference evidence="1" key="1">
    <citation type="submission" date="2009-02" db="EMBL/GenBank/DDBJ databases">
        <title>The Genome Sequence of Ajellomyces capsulatus strain G186AR.</title>
        <authorList>
            <consortium name="The Broad Institute Genome Sequencing Platform"/>
            <person name="Champion M."/>
            <person name="Cuomo C."/>
            <person name="Ma L.-J."/>
            <person name="Henn M.R."/>
            <person name="Sil A."/>
            <person name="Goldman B."/>
            <person name="Young S.K."/>
            <person name="Kodira C.D."/>
            <person name="Zeng Q."/>
            <person name="Koehrsen M."/>
            <person name="Alvarado L."/>
            <person name="Berlin A."/>
            <person name="Borenstein D."/>
            <person name="Chen Z."/>
            <person name="Engels R."/>
            <person name="Freedman E."/>
            <person name="Gellesch M."/>
            <person name="Goldberg J."/>
            <person name="Griggs A."/>
            <person name="Gujja S."/>
            <person name="Heiman D."/>
            <person name="Hepburn T."/>
            <person name="Howarth C."/>
            <person name="Jen D."/>
            <person name="Larson L."/>
            <person name="Lewis B."/>
            <person name="Mehta T."/>
            <person name="Park D."/>
            <person name="Pearson M."/>
            <person name="Roberts A."/>
            <person name="Saif S."/>
            <person name="Shea T."/>
            <person name="Shenoy N."/>
            <person name="Sisk P."/>
            <person name="Stolte C."/>
            <person name="Sykes S."/>
            <person name="Walk T."/>
            <person name="White J."/>
            <person name="Yandava C."/>
            <person name="Klein B."/>
            <person name="McEwen J.G."/>
            <person name="Puccia R."/>
            <person name="Goldman G.H."/>
            <person name="Felipe M.S."/>
            <person name="Nino-Vega G."/>
            <person name="San-Blas G."/>
            <person name="Taylor J."/>
            <person name="Mendoza L."/>
            <person name="Galagan J."/>
            <person name="Nusbaum C."/>
            <person name="Birren B."/>
        </authorList>
    </citation>
    <scope>NUCLEOTIDE SEQUENCE</scope>
    <source>
        <strain evidence="1">G186AR</strain>
    </source>
</reference>
<proteinExistence type="predicted"/>
<name>C0NRG0_AJECG</name>
<dbReference type="Proteomes" id="UP000001631">
    <property type="component" value="Unassembled WGS sequence"/>
</dbReference>
<dbReference type="STRING" id="447093.C0NRG0"/>
<keyword evidence="2" id="KW-1185">Reference proteome</keyword>